<organism evidence="4 5">
    <name type="scientific">Leptidea sinapis</name>
    <dbReference type="NCBI Taxonomy" id="189913"/>
    <lineage>
        <taxon>Eukaryota</taxon>
        <taxon>Metazoa</taxon>
        <taxon>Ecdysozoa</taxon>
        <taxon>Arthropoda</taxon>
        <taxon>Hexapoda</taxon>
        <taxon>Insecta</taxon>
        <taxon>Pterygota</taxon>
        <taxon>Neoptera</taxon>
        <taxon>Endopterygota</taxon>
        <taxon>Lepidoptera</taxon>
        <taxon>Glossata</taxon>
        <taxon>Ditrysia</taxon>
        <taxon>Papilionoidea</taxon>
        <taxon>Pieridae</taxon>
        <taxon>Dismorphiinae</taxon>
        <taxon>Leptidea</taxon>
    </lineage>
</organism>
<feature type="compositionally biased region" description="Polar residues" evidence="2">
    <location>
        <begin position="533"/>
        <end position="545"/>
    </location>
</feature>
<dbReference type="GO" id="GO:0005634">
    <property type="term" value="C:nucleus"/>
    <property type="evidence" value="ECO:0007669"/>
    <property type="project" value="TreeGrafter"/>
</dbReference>
<feature type="compositionally biased region" description="Basic and acidic residues" evidence="2">
    <location>
        <begin position="231"/>
        <end position="243"/>
    </location>
</feature>
<keyword evidence="1" id="KW-0175">Coiled coil</keyword>
<dbReference type="AlphaFoldDB" id="A0A5E4Q5A0"/>
<feature type="region of interest" description="Disordered" evidence="2">
    <location>
        <begin position="360"/>
        <end position="395"/>
    </location>
</feature>
<evidence type="ECO:0000256" key="1">
    <source>
        <dbReference type="SAM" id="Coils"/>
    </source>
</evidence>
<feature type="region of interest" description="Disordered" evidence="2">
    <location>
        <begin position="219"/>
        <end position="250"/>
    </location>
</feature>
<dbReference type="InterPro" id="IPR026085">
    <property type="entry name" value="ATF7-int"/>
</dbReference>
<feature type="compositionally biased region" description="Polar residues" evidence="2">
    <location>
        <begin position="428"/>
        <end position="442"/>
    </location>
</feature>
<sequence>CQTPNDLLVLDSNQPIPDCTETSAAIEDNHEITLSENNNGQILNNLLLLDSNQPKPKCTLASAVIKDNHDIALAENNSSQNSNNILVLDSNQPKPDFTVASALIKDNHEITVAENSKGEMETKQPQCKLLNTLDFLSDDEAEDKDQSKETPHMDTAANDKNFINIEEDDDVMLIDDEPSVKKVEKVTDSAAVLKATENTDVDKILEDKNNLKSDISTSTDIATDTNENNEDASKATQETDAKTKRPPSPKELLPVTFLSTCKKNIAEMTRNDLEEFCILKIVESVIGRSNLGEIKSELKNVSHKVEEYKQKVSTLSKQNVDLQVVLKSIQEELKKKATPITPLKITRSVGMQVLMTDGLKAKRNTGVKQVKGSNANRRSPKHVNTAPQQQPQQQQIPVPRLVPASNNLMKVNPSLQQQISVAKPNMTPPLQNGVKNVSSSGQKAEKRPLSKPHGNSVTVDLTDDEPPLKLAPRMNMNQTVRVVPPQNLMPPQRHQFATVINSPRKVYIPISGVQAQNVRPVQTLMLKTIPNQNVRPRNVTPGSAKQTRRSHPAPLPDGVKQYQPPNWKALPPAPQLKLSKVDNGIVISWKIDGYQEDFHEEIASYQLYAYQETQAPASTNLWKKIGDVKALPLPMACTLTQFMAGFKYYFAVRSVDVRSRVGPFSVPGHIMLVDKDD</sequence>
<feature type="domain" description="Activating transcription factor 7-interacting protein Fn3" evidence="3">
    <location>
        <begin position="570"/>
        <end position="667"/>
    </location>
</feature>
<reference evidence="4 5" key="1">
    <citation type="submission" date="2017-07" db="EMBL/GenBank/DDBJ databases">
        <authorList>
            <person name="Talla V."/>
            <person name="Backstrom N."/>
        </authorList>
    </citation>
    <scope>NUCLEOTIDE SEQUENCE [LARGE SCALE GENOMIC DNA]</scope>
</reference>
<feature type="region of interest" description="Disordered" evidence="2">
    <location>
        <begin position="424"/>
        <end position="463"/>
    </location>
</feature>
<dbReference type="Proteomes" id="UP000324832">
    <property type="component" value="Unassembled WGS sequence"/>
</dbReference>
<evidence type="ECO:0000256" key="2">
    <source>
        <dbReference type="SAM" id="MobiDB-lite"/>
    </source>
</evidence>
<dbReference type="EMBL" id="FZQP02001393">
    <property type="protein sequence ID" value="VVC92740.1"/>
    <property type="molecule type" value="Genomic_DNA"/>
</dbReference>
<protein>
    <recommendedName>
        <fullName evidence="3">Activating transcription factor 7-interacting protein Fn3 domain-containing protein</fullName>
    </recommendedName>
</protein>
<evidence type="ECO:0000313" key="4">
    <source>
        <dbReference type="EMBL" id="VVC92740.1"/>
    </source>
</evidence>
<name>A0A5E4Q5A0_9NEOP</name>
<keyword evidence="5" id="KW-1185">Reference proteome</keyword>
<proteinExistence type="predicted"/>
<dbReference type="PANTHER" id="PTHR23210:SF26">
    <property type="entry name" value="ACTIVATING TRANSCRIPTION FACTOR 7-INTERACTING PROTEIN 1"/>
    <property type="match status" value="1"/>
</dbReference>
<feature type="coiled-coil region" evidence="1">
    <location>
        <begin position="291"/>
        <end position="318"/>
    </location>
</feature>
<dbReference type="PANTHER" id="PTHR23210">
    <property type="entry name" value="ACTIVATING TRANSCRIPTION FACTOR 7 INTERACTING PROTEIN"/>
    <property type="match status" value="1"/>
</dbReference>
<dbReference type="InterPro" id="IPR056565">
    <property type="entry name" value="Fn3_ATF7IP"/>
</dbReference>
<gene>
    <name evidence="4" type="ORF">LSINAPIS_LOCUS5103</name>
</gene>
<evidence type="ECO:0000259" key="3">
    <source>
        <dbReference type="Pfam" id="PF16794"/>
    </source>
</evidence>
<dbReference type="Pfam" id="PF16794">
    <property type="entry name" value="fn3_4"/>
    <property type="match status" value="1"/>
</dbReference>
<dbReference type="GO" id="GO:0005667">
    <property type="term" value="C:transcription regulator complex"/>
    <property type="evidence" value="ECO:0007669"/>
    <property type="project" value="TreeGrafter"/>
</dbReference>
<feature type="region of interest" description="Disordered" evidence="2">
    <location>
        <begin position="140"/>
        <end position="160"/>
    </location>
</feature>
<evidence type="ECO:0000313" key="5">
    <source>
        <dbReference type="Proteomes" id="UP000324832"/>
    </source>
</evidence>
<feature type="non-terminal residue" evidence="4">
    <location>
        <position position="1"/>
    </location>
</feature>
<dbReference type="GO" id="GO:0003712">
    <property type="term" value="F:transcription coregulator activity"/>
    <property type="evidence" value="ECO:0007669"/>
    <property type="project" value="TreeGrafter"/>
</dbReference>
<feature type="region of interest" description="Disordered" evidence="2">
    <location>
        <begin position="533"/>
        <end position="564"/>
    </location>
</feature>
<dbReference type="GO" id="GO:0006355">
    <property type="term" value="P:regulation of DNA-templated transcription"/>
    <property type="evidence" value="ECO:0007669"/>
    <property type="project" value="TreeGrafter"/>
</dbReference>
<accession>A0A5E4Q5A0</accession>